<feature type="transmembrane region" description="Helical" evidence="1">
    <location>
        <begin position="6"/>
        <end position="22"/>
    </location>
</feature>
<keyword evidence="1" id="KW-0812">Transmembrane</keyword>
<dbReference type="EMBL" id="CP039396">
    <property type="protein sequence ID" value="QCD41772.1"/>
    <property type="molecule type" value="Genomic_DNA"/>
</dbReference>
<evidence type="ECO:0000313" key="3">
    <source>
        <dbReference type="Proteomes" id="UP000297149"/>
    </source>
</evidence>
<reference evidence="3" key="1">
    <citation type="submission" date="2019-02" db="EMBL/GenBank/DDBJ databases">
        <title>Isolation and identification of novel species under the genus Muribaculum.</title>
        <authorList>
            <person name="Miyake S."/>
            <person name="Ding Y."/>
            <person name="Low A."/>
            <person name="Soh M."/>
            <person name="Seedorf H."/>
        </authorList>
    </citation>
    <scope>NUCLEOTIDE SEQUENCE [LARGE SCALE GENOMIC DNA]</scope>
    <source>
        <strain evidence="3">H5</strain>
    </source>
</reference>
<dbReference type="Proteomes" id="UP000297149">
    <property type="component" value="Chromosome"/>
</dbReference>
<name>A0A4P7W1W8_9BACT</name>
<keyword evidence="1" id="KW-0472">Membrane</keyword>
<dbReference type="AlphaFoldDB" id="A0A4P7W1W8"/>
<gene>
    <name evidence="2" type="ORF">E7747_05440</name>
</gene>
<organism evidence="2 3">
    <name type="scientific">Duncaniella dubosii</name>
    <dbReference type="NCBI Taxonomy" id="2518971"/>
    <lineage>
        <taxon>Bacteria</taxon>
        <taxon>Pseudomonadati</taxon>
        <taxon>Bacteroidota</taxon>
        <taxon>Bacteroidia</taxon>
        <taxon>Bacteroidales</taxon>
        <taxon>Muribaculaceae</taxon>
        <taxon>Duncaniella</taxon>
    </lineage>
</organism>
<keyword evidence="3" id="KW-1185">Reference proteome</keyword>
<accession>A0A4P7W1W8</accession>
<evidence type="ECO:0000313" key="2">
    <source>
        <dbReference type="EMBL" id="QCD41772.1"/>
    </source>
</evidence>
<evidence type="ECO:0000256" key="1">
    <source>
        <dbReference type="SAM" id="Phobius"/>
    </source>
</evidence>
<dbReference type="RefSeq" id="WP_136414596.1">
    <property type="nucleotide sequence ID" value="NZ_CP039396.1"/>
</dbReference>
<sequence length="137" mass="15225">MTGTLIILAVTLVTGLILYLTHRPDKDDGSSEGINESSAGPEECCGLHAVCEKGLSADGTPVYYDDEELDRFAGRQPDEYSDEEEEEFREVLYTLLPADIYPWGVSLTQRNVALPSSLRDEWLLMVDDVVKNNNLKA</sequence>
<protein>
    <submittedName>
        <fullName evidence="2">Phospholipase</fullName>
    </submittedName>
</protein>
<proteinExistence type="predicted"/>
<keyword evidence="1" id="KW-1133">Transmembrane helix</keyword>
<dbReference type="KEGG" id="ddb:E7747_05440"/>